<dbReference type="Pfam" id="PF07676">
    <property type="entry name" value="PD40"/>
    <property type="match status" value="1"/>
</dbReference>
<comment type="similarity">
    <text evidence="1">Belongs to the TolB family.</text>
</comment>
<dbReference type="SUPFAM" id="SSF69304">
    <property type="entry name" value="Tricorn protease N-terminal domain"/>
    <property type="match status" value="1"/>
</dbReference>
<dbReference type="Gene3D" id="2.120.10.30">
    <property type="entry name" value="TolB, C-terminal domain"/>
    <property type="match status" value="1"/>
</dbReference>
<evidence type="ECO:0000313" key="4">
    <source>
        <dbReference type="EMBL" id="OAG26960.1"/>
    </source>
</evidence>
<feature type="domain" description="TolB N-terminal" evidence="3">
    <location>
        <begin position="36"/>
        <end position="127"/>
    </location>
</feature>
<name>A0A177E696_9BACT</name>
<keyword evidence="5" id="KW-1185">Reference proteome</keyword>
<dbReference type="InterPro" id="IPR011042">
    <property type="entry name" value="6-blade_b-propeller_TolB-like"/>
</dbReference>
<dbReference type="SUPFAM" id="SSF52964">
    <property type="entry name" value="TolB, N-terminal domain"/>
    <property type="match status" value="1"/>
</dbReference>
<accession>A0A177E696</accession>
<reference evidence="4 5" key="1">
    <citation type="submission" date="2016-02" db="EMBL/GenBank/DDBJ databases">
        <title>Draft genome sequence of Thermodesulfatator sp. S606.</title>
        <authorList>
            <person name="Lai Q."/>
            <person name="Cao J."/>
            <person name="Dupont S."/>
            <person name="Shao Z."/>
            <person name="Jebbar M."/>
            <person name="Alain K."/>
        </authorList>
    </citation>
    <scope>NUCLEOTIDE SEQUENCE [LARGE SCALE GENOMIC DNA]</scope>
    <source>
        <strain evidence="4 5">S606</strain>
    </source>
</reference>
<evidence type="ECO:0000259" key="3">
    <source>
        <dbReference type="Pfam" id="PF04052"/>
    </source>
</evidence>
<dbReference type="PANTHER" id="PTHR36842:SF1">
    <property type="entry name" value="PROTEIN TOLB"/>
    <property type="match status" value="1"/>
</dbReference>
<evidence type="ECO:0000256" key="2">
    <source>
        <dbReference type="SAM" id="Phobius"/>
    </source>
</evidence>
<comment type="caution">
    <text evidence="4">The sequence shown here is derived from an EMBL/GenBank/DDBJ whole genome shotgun (WGS) entry which is preliminary data.</text>
</comment>
<dbReference type="Gene3D" id="3.40.50.10070">
    <property type="entry name" value="TolB, N-terminal domain"/>
    <property type="match status" value="1"/>
</dbReference>
<organism evidence="4 5">
    <name type="scientific">Thermodesulfatator autotrophicus</name>
    <dbReference type="NCBI Taxonomy" id="1795632"/>
    <lineage>
        <taxon>Bacteria</taxon>
        <taxon>Pseudomonadati</taxon>
        <taxon>Thermodesulfobacteriota</taxon>
        <taxon>Thermodesulfobacteria</taxon>
        <taxon>Thermodesulfobacteriales</taxon>
        <taxon>Thermodesulfatatoraceae</taxon>
        <taxon>Thermodesulfatator</taxon>
    </lineage>
</organism>
<evidence type="ECO:0000313" key="5">
    <source>
        <dbReference type="Proteomes" id="UP000076964"/>
    </source>
</evidence>
<sequence>MFRSARNNSLKIYIVLPLIIVVCFFGYFSCLYAQEKIEIVNPELIKIPVAVPEFDGPLPLSREMASIARHDLELHLLFNVLGEGLHTEETNLFASLGVDWLIKGKISLSGNHLQSAFYLTDMVKGKTVLARGFRGPKSSARYMVHRFVDLAVKEMLGVPGVAMSRVVFVERKGLKDTLFVQDFDGHNPIPLISGELILSPRLSSDGRKVAFVYYQNNRSSIQVIDLTTGKRHTVCQYPGLNASPAWHPDGNKLVVTLSKDGTIDLYLIDLNGKILRRLTHGEGINTGASFSPDGNYLAFVSDRTGRPQIYIMDLITRGVRRLTFKGRYNTSPCWSPAGDRIVYASLKGRVFSLFTIDPEGGEPIQITSGQTSFEAPYFAPNGRLILAQGSDGLYLFLVNGAAKMHYREGKILFPSWAKLR</sequence>
<dbReference type="GO" id="GO:0015031">
    <property type="term" value="P:protein transport"/>
    <property type="evidence" value="ECO:0007669"/>
    <property type="project" value="InterPro"/>
</dbReference>
<keyword evidence="2" id="KW-0812">Transmembrane</keyword>
<dbReference type="InterPro" id="IPR011659">
    <property type="entry name" value="WD40"/>
</dbReference>
<dbReference type="InterPro" id="IPR007195">
    <property type="entry name" value="TolB_N"/>
</dbReference>
<gene>
    <name evidence="4" type="ORF">TH606_09430</name>
</gene>
<feature type="transmembrane region" description="Helical" evidence="2">
    <location>
        <begin position="12"/>
        <end position="34"/>
    </location>
</feature>
<dbReference type="Pfam" id="PF26549">
    <property type="entry name" value="Tricorn_N"/>
    <property type="match status" value="1"/>
</dbReference>
<dbReference type="EMBL" id="LSFI01000047">
    <property type="protein sequence ID" value="OAG26960.1"/>
    <property type="molecule type" value="Genomic_DNA"/>
</dbReference>
<protein>
    <recommendedName>
        <fullName evidence="3">TolB N-terminal domain-containing protein</fullName>
    </recommendedName>
</protein>
<dbReference type="AlphaFoldDB" id="A0A177E696"/>
<dbReference type="STRING" id="1795632.TH606_09430"/>
<dbReference type="PANTHER" id="PTHR36842">
    <property type="entry name" value="PROTEIN TOLB HOMOLOG"/>
    <property type="match status" value="1"/>
</dbReference>
<keyword evidence="2" id="KW-1133">Transmembrane helix</keyword>
<evidence type="ECO:0000256" key="1">
    <source>
        <dbReference type="ARBA" id="ARBA00009820"/>
    </source>
</evidence>
<dbReference type="Pfam" id="PF04052">
    <property type="entry name" value="TolB_N"/>
    <property type="match status" value="1"/>
</dbReference>
<dbReference type="GO" id="GO:0042597">
    <property type="term" value="C:periplasmic space"/>
    <property type="evidence" value="ECO:0007669"/>
    <property type="project" value="InterPro"/>
</dbReference>
<proteinExistence type="inferred from homology"/>
<keyword evidence="2" id="KW-0472">Membrane</keyword>
<dbReference type="Proteomes" id="UP000076964">
    <property type="component" value="Unassembled WGS sequence"/>
</dbReference>